<feature type="compositionally biased region" description="Polar residues" evidence="1">
    <location>
        <begin position="88"/>
        <end position="100"/>
    </location>
</feature>
<feature type="region of interest" description="Disordered" evidence="1">
    <location>
        <begin position="80"/>
        <end position="100"/>
    </location>
</feature>
<evidence type="ECO:0000256" key="1">
    <source>
        <dbReference type="SAM" id="MobiDB-lite"/>
    </source>
</evidence>
<dbReference type="InterPro" id="IPR011993">
    <property type="entry name" value="PH-like_dom_sf"/>
</dbReference>
<dbReference type="Gene3D" id="2.30.29.30">
    <property type="entry name" value="Pleckstrin-homology domain (PH domain)/Phosphotyrosine-binding domain (PTB)"/>
    <property type="match status" value="1"/>
</dbReference>
<feature type="domain" description="IRS-type PTB" evidence="2">
    <location>
        <begin position="307"/>
        <end position="359"/>
    </location>
</feature>
<evidence type="ECO:0000259" key="2">
    <source>
        <dbReference type="Pfam" id="PF02174"/>
    </source>
</evidence>
<sequence length="642" mass="69529">MECLRYCAHQTSSYPLTELQFEQPLTKRLAFNAELCGIWLGKLPFNQHLGETIFPSHVTCDASNTQQFNVHPVYLHTNTTHGAPTTTLPQRSTRKTSSSLHVGSKVVSSASLHKTTSPELPTRMLTGPNRPHMQLEACRIPGVLICSKGRLVFSSKDVHLKLPTHLGGPGGSDILSLSAQKTSQHSYLECMLTCDPLNSGTIPDLSYWPVGNRSNFSCQSLLSTHENRKLCIGETSPSSLRKRGLKQFLTTLLSKKPKQNRNPFEGVSTGCSSGQADVAARGLSATYHHVSTATAGDTKDGAETLRLDWPLTTLRQFAFRGCLFKMETGRRAPHGEGHYLFRVKDIGEFRQTLEAHIKSHKRTRALKTLSAVCYPAPCRLFPPSIPPPPPPPPPTAPPPPPASVTDSQAYVNLPPLPQPLSRSWSHLVESSEEETARVLAEEPLIHHEDDDDDVEWQVGCLPPPPPPGADLIPATNDLVPVTPSSTPQGRVIRVGTYENVRTLLQSNGDLPRSPSRSAVESCLELHTPNEASTINYALLEFQPPAASPPHSGQSSVQNVAAVGVLVPSSNRSVLTRTSSVRSRPRPSRLLVRSVGDGLNTLASSATAAVPPGVTTSGQAAANYVDICPLQTLAINELLRTTL</sequence>
<dbReference type="SMART" id="SM01244">
    <property type="entry name" value="IRS"/>
    <property type="match status" value="1"/>
</dbReference>
<feature type="region of interest" description="Disordered" evidence="1">
    <location>
        <begin position="384"/>
        <end position="409"/>
    </location>
</feature>
<accession>A0A5K3FIE0</accession>
<feature type="compositionally biased region" description="Pro residues" evidence="1">
    <location>
        <begin position="384"/>
        <end position="402"/>
    </location>
</feature>
<dbReference type="InterPro" id="IPR002404">
    <property type="entry name" value="IRS_PTB"/>
</dbReference>
<dbReference type="PANTHER" id="PTHR23330:SF9">
    <property type="entry name" value="PROLINE-RICH PROTEIN 11"/>
    <property type="match status" value="1"/>
</dbReference>
<dbReference type="AlphaFoldDB" id="A0A5K3FIE0"/>
<protein>
    <submittedName>
        <fullName evidence="3">IRS-type PTB domain-containing protein</fullName>
    </submittedName>
</protein>
<dbReference type="PANTHER" id="PTHR23330">
    <property type="entry name" value="P300 TRANSCRIPTIONAL COFACTOR JMY-RELATED"/>
    <property type="match status" value="1"/>
</dbReference>
<organism evidence="3">
    <name type="scientific">Mesocestoides corti</name>
    <name type="common">Flatworm</name>
    <dbReference type="NCBI Taxonomy" id="53468"/>
    <lineage>
        <taxon>Eukaryota</taxon>
        <taxon>Metazoa</taxon>
        <taxon>Spiralia</taxon>
        <taxon>Lophotrochozoa</taxon>
        <taxon>Platyhelminthes</taxon>
        <taxon>Cestoda</taxon>
        <taxon>Eucestoda</taxon>
        <taxon>Cyclophyllidea</taxon>
        <taxon>Mesocestoididae</taxon>
        <taxon>Mesocestoides</taxon>
    </lineage>
</organism>
<reference evidence="3" key="1">
    <citation type="submission" date="2019-11" db="UniProtKB">
        <authorList>
            <consortium name="WormBaseParasite"/>
        </authorList>
    </citation>
    <scope>IDENTIFICATION</scope>
</reference>
<dbReference type="Pfam" id="PF02174">
    <property type="entry name" value="IRS"/>
    <property type="match status" value="1"/>
</dbReference>
<dbReference type="SUPFAM" id="SSF50729">
    <property type="entry name" value="PH domain-like"/>
    <property type="match status" value="1"/>
</dbReference>
<evidence type="ECO:0000313" key="3">
    <source>
        <dbReference type="WBParaSite" id="MCU_008754-RA"/>
    </source>
</evidence>
<proteinExistence type="predicted"/>
<dbReference type="WBParaSite" id="MCU_008754-RA">
    <property type="protein sequence ID" value="MCU_008754-RA"/>
    <property type="gene ID" value="MCU_008754"/>
</dbReference>
<name>A0A5K3FIE0_MESCO</name>